<dbReference type="Proteomes" id="UP000734854">
    <property type="component" value="Unassembled WGS sequence"/>
</dbReference>
<sequence length="178" mass="19973">MTLYGQQEQEEGWHTIVEDDFYVAKADRRHTLCKAGGKGDPVSGESIGDEEDGNTTNPSSKDDEASLLGAHVQSHGARSNRVEHLRVPEFLAVALRFKSLHGVGDQRHGAQLWVVDKACNIFDAMPFPYDISLKIEHYTCMVQVQRCGRMLQEIDEFIEKMPIEPNCKAWGVLSNGTW</sequence>
<organism evidence="2 3">
    <name type="scientific">Zingiber officinale</name>
    <name type="common">Ginger</name>
    <name type="synonym">Amomum zingiber</name>
    <dbReference type="NCBI Taxonomy" id="94328"/>
    <lineage>
        <taxon>Eukaryota</taxon>
        <taxon>Viridiplantae</taxon>
        <taxon>Streptophyta</taxon>
        <taxon>Embryophyta</taxon>
        <taxon>Tracheophyta</taxon>
        <taxon>Spermatophyta</taxon>
        <taxon>Magnoliopsida</taxon>
        <taxon>Liliopsida</taxon>
        <taxon>Zingiberales</taxon>
        <taxon>Zingiberaceae</taxon>
        <taxon>Zingiber</taxon>
    </lineage>
</organism>
<feature type="region of interest" description="Disordered" evidence="1">
    <location>
        <begin position="33"/>
        <end position="64"/>
    </location>
</feature>
<protein>
    <recommendedName>
        <fullName evidence="4">Pentatricopeptide repeat-containing protein</fullName>
    </recommendedName>
</protein>
<dbReference type="AlphaFoldDB" id="A0A8J5GGF3"/>
<comment type="caution">
    <text evidence="2">The sequence shown here is derived from an EMBL/GenBank/DDBJ whole genome shotgun (WGS) entry which is preliminary data.</text>
</comment>
<evidence type="ECO:0000256" key="1">
    <source>
        <dbReference type="SAM" id="MobiDB-lite"/>
    </source>
</evidence>
<accession>A0A8J5GGF3</accession>
<evidence type="ECO:0008006" key="4">
    <source>
        <dbReference type="Google" id="ProtNLM"/>
    </source>
</evidence>
<reference evidence="2 3" key="1">
    <citation type="submission" date="2020-08" db="EMBL/GenBank/DDBJ databases">
        <title>Plant Genome Project.</title>
        <authorList>
            <person name="Zhang R.-G."/>
        </authorList>
    </citation>
    <scope>NUCLEOTIDE SEQUENCE [LARGE SCALE GENOMIC DNA]</scope>
    <source>
        <tissue evidence="2">Rhizome</tissue>
    </source>
</reference>
<evidence type="ECO:0000313" key="3">
    <source>
        <dbReference type="Proteomes" id="UP000734854"/>
    </source>
</evidence>
<proteinExistence type="predicted"/>
<keyword evidence="3" id="KW-1185">Reference proteome</keyword>
<gene>
    <name evidence="2" type="ORF">ZIOFF_035156</name>
</gene>
<dbReference type="EMBL" id="JACMSC010000010">
    <property type="protein sequence ID" value="KAG6502867.1"/>
    <property type="molecule type" value="Genomic_DNA"/>
</dbReference>
<evidence type="ECO:0000313" key="2">
    <source>
        <dbReference type="EMBL" id="KAG6502867.1"/>
    </source>
</evidence>
<name>A0A8J5GGF3_ZINOF</name>